<protein>
    <submittedName>
        <fullName evidence="1">IS30 family transposase</fullName>
    </submittedName>
</protein>
<name>A0A2M7UGS3_9BACT</name>
<dbReference type="EMBL" id="PFOI01000053">
    <property type="protein sequence ID" value="PIZ70411.1"/>
    <property type="molecule type" value="Genomic_DNA"/>
</dbReference>
<dbReference type="PANTHER" id="PTHR10948:SF23">
    <property type="entry name" value="TRANSPOSASE INSI FOR INSERTION SEQUENCE ELEMENT IS30A-RELATED"/>
    <property type="match status" value="1"/>
</dbReference>
<sequence length="48" mass="5733">FFPKGTDFNQVSRKQIKHVQHLLNGRPRKTLGWQTPYEAFNKFVELET</sequence>
<dbReference type="GO" id="GO:0032196">
    <property type="term" value="P:transposition"/>
    <property type="evidence" value="ECO:0007669"/>
    <property type="project" value="TreeGrafter"/>
</dbReference>
<comment type="caution">
    <text evidence="1">The sequence shown here is derived from an EMBL/GenBank/DDBJ whole genome shotgun (WGS) entry which is preliminary data.</text>
</comment>
<evidence type="ECO:0000313" key="2">
    <source>
        <dbReference type="Proteomes" id="UP000231071"/>
    </source>
</evidence>
<proteinExistence type="predicted"/>
<dbReference type="Proteomes" id="UP000231071">
    <property type="component" value="Unassembled WGS sequence"/>
</dbReference>
<dbReference type="PANTHER" id="PTHR10948">
    <property type="entry name" value="TRANSPOSASE"/>
    <property type="match status" value="1"/>
</dbReference>
<accession>A0A2M7UGS3</accession>
<dbReference type="GO" id="GO:0005829">
    <property type="term" value="C:cytosol"/>
    <property type="evidence" value="ECO:0007669"/>
    <property type="project" value="TreeGrafter"/>
</dbReference>
<gene>
    <name evidence="1" type="ORF">COY09_03095</name>
</gene>
<evidence type="ECO:0000313" key="1">
    <source>
        <dbReference type="EMBL" id="PIZ70411.1"/>
    </source>
</evidence>
<reference evidence="2" key="1">
    <citation type="submission" date="2017-09" db="EMBL/GenBank/DDBJ databases">
        <title>Depth-based differentiation of microbial function through sediment-hosted aquifers and enrichment of novel symbionts in the deep terrestrial subsurface.</title>
        <authorList>
            <person name="Probst A.J."/>
            <person name="Ladd B."/>
            <person name="Jarett J.K."/>
            <person name="Geller-Mcgrath D.E."/>
            <person name="Sieber C.M.K."/>
            <person name="Emerson J.B."/>
            <person name="Anantharaman K."/>
            <person name="Thomas B.C."/>
            <person name="Malmstrom R."/>
            <person name="Stieglmeier M."/>
            <person name="Klingl A."/>
            <person name="Woyke T."/>
            <person name="Ryan C.M."/>
            <person name="Banfield J.F."/>
        </authorList>
    </citation>
    <scope>NUCLEOTIDE SEQUENCE [LARGE SCALE GENOMIC DNA]</scope>
</reference>
<dbReference type="AlphaFoldDB" id="A0A2M7UGS3"/>
<dbReference type="InterPro" id="IPR051917">
    <property type="entry name" value="Transposase-Integrase"/>
</dbReference>
<organism evidence="1 2">
    <name type="scientific">Candidatus Portnoybacteria bacterium CG_4_10_14_0_2_um_filter_39_11</name>
    <dbReference type="NCBI Taxonomy" id="1974797"/>
    <lineage>
        <taxon>Bacteria</taxon>
        <taxon>Candidatus Portnoyibacteriota</taxon>
    </lineage>
</organism>
<dbReference type="GO" id="GO:0004803">
    <property type="term" value="F:transposase activity"/>
    <property type="evidence" value="ECO:0007669"/>
    <property type="project" value="TreeGrafter"/>
</dbReference>
<feature type="non-terminal residue" evidence="1">
    <location>
        <position position="1"/>
    </location>
</feature>